<proteinExistence type="predicted"/>
<protein>
    <submittedName>
        <fullName evidence="3">Uncharacterized protein</fullName>
    </submittedName>
</protein>
<dbReference type="KEGG" id="csb:CLSA_c39160"/>
<keyword evidence="1" id="KW-0175">Coiled coil</keyword>
<keyword evidence="2" id="KW-1133">Transmembrane helix</keyword>
<feature type="transmembrane region" description="Helical" evidence="2">
    <location>
        <begin position="6"/>
        <end position="24"/>
    </location>
</feature>
<evidence type="ECO:0000313" key="3">
    <source>
        <dbReference type="EMBL" id="AGX44876.1"/>
    </source>
</evidence>
<dbReference type="eggNOG" id="ENOG5034BX9">
    <property type="taxonomic scope" value="Bacteria"/>
</dbReference>
<dbReference type="AlphaFoldDB" id="U5MZ24"/>
<gene>
    <name evidence="3" type="ORF">CLSA_c39160</name>
</gene>
<reference evidence="3 4" key="1">
    <citation type="journal article" date="2013" name="Genome Announc.">
        <title>Complete Genome Sequence of the Solvent Producer Clostridium saccharobutylicum NCP262 (DSM 13864).</title>
        <authorList>
            <person name="Poehlein A."/>
            <person name="Hartwich K."/>
            <person name="Krabben P."/>
            <person name="Ehrenreich A."/>
            <person name="Liebl W."/>
            <person name="Durre P."/>
            <person name="Gottschalk G."/>
            <person name="Daniel R."/>
        </authorList>
    </citation>
    <scope>NUCLEOTIDE SEQUENCE [LARGE SCALE GENOMIC DNA]</scope>
    <source>
        <strain evidence="3">DSM 13864</strain>
    </source>
</reference>
<feature type="coiled-coil region" evidence="1">
    <location>
        <begin position="57"/>
        <end position="104"/>
    </location>
</feature>
<organism evidence="3 4">
    <name type="scientific">Clostridium saccharobutylicum DSM 13864</name>
    <dbReference type="NCBI Taxonomy" id="1345695"/>
    <lineage>
        <taxon>Bacteria</taxon>
        <taxon>Bacillati</taxon>
        <taxon>Bacillota</taxon>
        <taxon>Clostridia</taxon>
        <taxon>Eubacteriales</taxon>
        <taxon>Clostridiaceae</taxon>
        <taxon>Clostridium</taxon>
    </lineage>
</organism>
<evidence type="ECO:0000256" key="1">
    <source>
        <dbReference type="SAM" id="Coils"/>
    </source>
</evidence>
<name>U5MZ24_CLOSA</name>
<keyword evidence="2" id="KW-0812">Transmembrane</keyword>
<keyword evidence="2" id="KW-0472">Membrane</keyword>
<dbReference type="HOGENOM" id="CLU_125865_0_0_9"/>
<keyword evidence="4" id="KW-1185">Reference proteome</keyword>
<dbReference type="PATRIC" id="fig|1345695.3.peg.3903"/>
<evidence type="ECO:0000256" key="2">
    <source>
        <dbReference type="SAM" id="Phobius"/>
    </source>
</evidence>
<evidence type="ECO:0000313" key="4">
    <source>
        <dbReference type="Proteomes" id="UP000017118"/>
    </source>
</evidence>
<sequence>MRDFMPIVLIIIGVVLIIYNYRAIKREENTSNFSFENILNNNKEDVNDYKIELGIIRRDIAESLTELQQEIIEIKNELNILKNVEEVYENKAEIENNKNEYTESNDDNNVEESNIEINLDIDKEVISEINFSEIKKNIDSSKTESIKKLLLDGLTEEQICRELSISKGEVLLVKGLFKK</sequence>
<dbReference type="EMBL" id="CP006721">
    <property type="protein sequence ID" value="AGX44876.1"/>
    <property type="molecule type" value="Genomic_DNA"/>
</dbReference>
<accession>U5MZ24</accession>
<dbReference type="Proteomes" id="UP000017118">
    <property type="component" value="Chromosome"/>
</dbReference>